<dbReference type="AlphaFoldDB" id="A0A834UBF1"/>
<sequence length="72" mass="8280">MELGGLSNDNDNDNDDEDEEDEEDEEVEARPCRGVIYRGTRKESYGREVTRMPGDIPYSERPLAFNEKCQPP</sequence>
<dbReference type="EMBL" id="JACSDY010000005">
    <property type="protein sequence ID" value="KAF7427594.1"/>
    <property type="molecule type" value="Genomic_DNA"/>
</dbReference>
<feature type="region of interest" description="Disordered" evidence="1">
    <location>
        <begin position="1"/>
        <end position="34"/>
    </location>
</feature>
<comment type="caution">
    <text evidence="2">The sequence shown here is derived from an EMBL/GenBank/DDBJ whole genome shotgun (WGS) entry which is preliminary data.</text>
</comment>
<evidence type="ECO:0000313" key="3">
    <source>
        <dbReference type="Proteomes" id="UP000600918"/>
    </source>
</evidence>
<protein>
    <submittedName>
        <fullName evidence="2">Uncharacterized protein</fullName>
    </submittedName>
</protein>
<evidence type="ECO:0000256" key="1">
    <source>
        <dbReference type="SAM" id="MobiDB-lite"/>
    </source>
</evidence>
<name>A0A834UBF1_VESPE</name>
<feature type="compositionally biased region" description="Acidic residues" evidence="1">
    <location>
        <begin position="10"/>
        <end position="27"/>
    </location>
</feature>
<reference evidence="2" key="1">
    <citation type="journal article" date="2020" name="G3 (Bethesda)">
        <title>High-Quality Assemblies for Three Invasive Social Wasps from the &lt;i&gt;Vespula&lt;/i&gt; Genus.</title>
        <authorList>
            <person name="Harrop T.W.R."/>
            <person name="Guhlin J."/>
            <person name="McLaughlin G.M."/>
            <person name="Permina E."/>
            <person name="Stockwell P."/>
            <person name="Gilligan J."/>
            <person name="Le Lec M.F."/>
            <person name="Gruber M.A.M."/>
            <person name="Quinn O."/>
            <person name="Lovegrove M."/>
            <person name="Duncan E.J."/>
            <person name="Remnant E.J."/>
            <person name="Van Eeckhoven J."/>
            <person name="Graham B."/>
            <person name="Knapp R.A."/>
            <person name="Langford K.W."/>
            <person name="Kronenberg Z."/>
            <person name="Press M.O."/>
            <person name="Eacker S.M."/>
            <person name="Wilson-Rankin E.E."/>
            <person name="Purcell J."/>
            <person name="Lester P.J."/>
            <person name="Dearden P.K."/>
        </authorList>
    </citation>
    <scope>NUCLEOTIDE SEQUENCE</scope>
    <source>
        <strain evidence="2">Volc-1</strain>
    </source>
</reference>
<feature type="region of interest" description="Disordered" evidence="1">
    <location>
        <begin position="52"/>
        <end position="72"/>
    </location>
</feature>
<gene>
    <name evidence="2" type="ORF">H0235_007288</name>
</gene>
<proteinExistence type="predicted"/>
<accession>A0A834UBF1</accession>
<evidence type="ECO:0000313" key="2">
    <source>
        <dbReference type="EMBL" id="KAF7427594.1"/>
    </source>
</evidence>
<dbReference type="Proteomes" id="UP000600918">
    <property type="component" value="Unassembled WGS sequence"/>
</dbReference>
<organism evidence="2 3">
    <name type="scientific">Vespula pensylvanica</name>
    <name type="common">Western yellow jacket</name>
    <name type="synonym">Wasp</name>
    <dbReference type="NCBI Taxonomy" id="30213"/>
    <lineage>
        <taxon>Eukaryota</taxon>
        <taxon>Metazoa</taxon>
        <taxon>Ecdysozoa</taxon>
        <taxon>Arthropoda</taxon>
        <taxon>Hexapoda</taxon>
        <taxon>Insecta</taxon>
        <taxon>Pterygota</taxon>
        <taxon>Neoptera</taxon>
        <taxon>Endopterygota</taxon>
        <taxon>Hymenoptera</taxon>
        <taxon>Apocrita</taxon>
        <taxon>Aculeata</taxon>
        <taxon>Vespoidea</taxon>
        <taxon>Vespidae</taxon>
        <taxon>Vespinae</taxon>
        <taxon>Vespula</taxon>
    </lineage>
</organism>
<keyword evidence="3" id="KW-1185">Reference proteome</keyword>